<name>A0A1G7ACY4_9SPHI</name>
<dbReference type="Proteomes" id="UP000199072">
    <property type="component" value="Unassembled WGS sequence"/>
</dbReference>
<feature type="chain" id="PRO_5011729588" evidence="1">
    <location>
        <begin position="26"/>
        <end position="77"/>
    </location>
</feature>
<evidence type="ECO:0000313" key="2">
    <source>
        <dbReference type="EMBL" id="SDE12764.1"/>
    </source>
</evidence>
<evidence type="ECO:0000313" key="3">
    <source>
        <dbReference type="Proteomes" id="UP000199072"/>
    </source>
</evidence>
<proteinExistence type="predicted"/>
<accession>A0A1G7ACY4</accession>
<dbReference type="RefSeq" id="WP_091148946.1">
    <property type="nucleotide sequence ID" value="NZ_FNAI01000004.1"/>
</dbReference>
<keyword evidence="1" id="KW-0732">Signal</keyword>
<reference evidence="2 3" key="1">
    <citation type="submission" date="2016-10" db="EMBL/GenBank/DDBJ databases">
        <authorList>
            <person name="de Groot N.N."/>
        </authorList>
    </citation>
    <scope>NUCLEOTIDE SEQUENCE [LARGE SCALE GENOMIC DNA]</scope>
    <source>
        <strain evidence="2 3">47C3B</strain>
    </source>
</reference>
<evidence type="ECO:0000256" key="1">
    <source>
        <dbReference type="SAM" id="SignalP"/>
    </source>
</evidence>
<organism evidence="2 3">
    <name type="scientific">Mucilaginibacter pineti</name>
    <dbReference type="NCBI Taxonomy" id="1391627"/>
    <lineage>
        <taxon>Bacteria</taxon>
        <taxon>Pseudomonadati</taxon>
        <taxon>Bacteroidota</taxon>
        <taxon>Sphingobacteriia</taxon>
        <taxon>Sphingobacteriales</taxon>
        <taxon>Sphingobacteriaceae</taxon>
        <taxon>Mucilaginibacter</taxon>
    </lineage>
</organism>
<protein>
    <submittedName>
        <fullName evidence="2">Uncharacterized protein</fullName>
    </submittedName>
</protein>
<keyword evidence="3" id="KW-1185">Reference proteome</keyword>
<dbReference type="AlphaFoldDB" id="A0A1G7ACY4"/>
<dbReference type="STRING" id="1391627.SAMN05216464_10451"/>
<sequence>MSTQYFKRPLFTLAALCLFFTQGFSQDKNIPKDLYIASTIPDSLKEEANSVVRYNMEDYEIKGPGKALFKTMPSSLF</sequence>
<dbReference type="EMBL" id="FNAI01000004">
    <property type="protein sequence ID" value="SDE12764.1"/>
    <property type="molecule type" value="Genomic_DNA"/>
</dbReference>
<feature type="signal peptide" evidence="1">
    <location>
        <begin position="1"/>
        <end position="25"/>
    </location>
</feature>
<gene>
    <name evidence="2" type="ORF">SAMN05216464_10451</name>
</gene>